<comment type="caution">
    <text evidence="1">The sequence shown here is derived from an EMBL/GenBank/DDBJ whole genome shotgun (WGS) entry which is preliminary data.</text>
</comment>
<gene>
    <name evidence="1" type="ORF">H0485_19105</name>
</gene>
<keyword evidence="2" id="KW-1185">Reference proteome</keyword>
<evidence type="ECO:0000313" key="2">
    <source>
        <dbReference type="Proteomes" id="UP001198571"/>
    </source>
</evidence>
<dbReference type="Proteomes" id="UP001198571">
    <property type="component" value="Unassembled WGS sequence"/>
</dbReference>
<name>A0ABS8CRQ8_9RHOB</name>
<protein>
    <submittedName>
        <fullName evidence="1">Uncharacterized protein</fullName>
    </submittedName>
</protein>
<dbReference type="RefSeq" id="WP_226937519.1">
    <property type="nucleotide sequence ID" value="NZ_JACDXX010000028.1"/>
</dbReference>
<sequence length="90" mass="9636">MQTMETEALKAAIAANGADAMWSDRAIWMIEALEGSGISPNSPTLLDDMRAAQSDHPKIAEFLVSIPSDDVHAATQLSYLTMQVNAAMLS</sequence>
<evidence type="ECO:0000313" key="1">
    <source>
        <dbReference type="EMBL" id="MCB5412091.1"/>
    </source>
</evidence>
<reference evidence="1 2" key="1">
    <citation type="submission" date="2020-07" db="EMBL/GenBank/DDBJ databases">
        <title>Pseudogemmobacter sp. nov., isolated from poultry manure in Taiwan.</title>
        <authorList>
            <person name="Lin S.-Y."/>
            <person name="Tang Y.-S."/>
            <person name="Young C.-C."/>
        </authorList>
    </citation>
    <scope>NUCLEOTIDE SEQUENCE [LARGE SCALE GENOMIC DNA]</scope>
    <source>
        <strain evidence="1 2">CC-YST710</strain>
    </source>
</reference>
<accession>A0ABS8CRQ8</accession>
<organism evidence="1 2">
    <name type="scientific">Pseudogemmobacter faecipullorum</name>
    <dbReference type="NCBI Taxonomy" id="2755041"/>
    <lineage>
        <taxon>Bacteria</taxon>
        <taxon>Pseudomonadati</taxon>
        <taxon>Pseudomonadota</taxon>
        <taxon>Alphaproteobacteria</taxon>
        <taxon>Rhodobacterales</taxon>
        <taxon>Paracoccaceae</taxon>
        <taxon>Pseudogemmobacter</taxon>
    </lineage>
</organism>
<proteinExistence type="predicted"/>
<dbReference type="EMBL" id="JACDXX010000028">
    <property type="protein sequence ID" value="MCB5412091.1"/>
    <property type="molecule type" value="Genomic_DNA"/>
</dbReference>